<keyword evidence="4" id="KW-1185">Reference proteome</keyword>
<dbReference type="GO" id="GO:0010181">
    <property type="term" value="F:FMN binding"/>
    <property type="evidence" value="ECO:0007669"/>
    <property type="project" value="InterPro"/>
</dbReference>
<feature type="domain" description="Flavin reductase like" evidence="2">
    <location>
        <begin position="12"/>
        <end position="156"/>
    </location>
</feature>
<dbReference type="Pfam" id="PF01613">
    <property type="entry name" value="Flavin_Reduct"/>
    <property type="match status" value="1"/>
</dbReference>
<dbReference type="AlphaFoldDB" id="A0A9J7AY96"/>
<protein>
    <submittedName>
        <fullName evidence="3">Flavin reductase family protein</fullName>
    </submittedName>
</protein>
<dbReference type="InterPro" id="IPR002563">
    <property type="entry name" value="Flavin_Rdtase-like_dom"/>
</dbReference>
<accession>A0A9J7AY96</accession>
<dbReference type="SUPFAM" id="SSF50475">
    <property type="entry name" value="FMN-binding split barrel"/>
    <property type="match status" value="1"/>
</dbReference>
<name>A0A9J7AY96_9PROT</name>
<dbReference type="RefSeq" id="WP_257769572.1">
    <property type="nucleotide sequence ID" value="NZ_CP102480.1"/>
</dbReference>
<evidence type="ECO:0000259" key="2">
    <source>
        <dbReference type="SMART" id="SM00903"/>
    </source>
</evidence>
<evidence type="ECO:0000256" key="1">
    <source>
        <dbReference type="ARBA" id="ARBA00023002"/>
    </source>
</evidence>
<evidence type="ECO:0000313" key="3">
    <source>
        <dbReference type="EMBL" id="UUX50405.1"/>
    </source>
</evidence>
<dbReference type="GO" id="GO:0042602">
    <property type="term" value="F:riboflavin reductase (NADPH) activity"/>
    <property type="evidence" value="ECO:0007669"/>
    <property type="project" value="TreeGrafter"/>
</dbReference>
<dbReference type="KEGG" id="naci:NUH88_01655"/>
<evidence type="ECO:0000313" key="4">
    <source>
        <dbReference type="Proteomes" id="UP001060336"/>
    </source>
</evidence>
<proteinExistence type="predicted"/>
<dbReference type="SMART" id="SM00903">
    <property type="entry name" value="Flavin_Reduct"/>
    <property type="match status" value="1"/>
</dbReference>
<sequence>MSVTGDQFRDVMGRFATGVTVVTTANGASLHGFTASSFSSVSLDPPLVLVCLGKDAACHQPFVEGDCFAVNILAADQASLSVRFSTDVADRFEGLDFDTWETGAPVLRGVLAAMDCKLHAVHEGGDHSILIGRVERLGPVAGDSAPLLYYRGAYQALA</sequence>
<dbReference type="PANTHER" id="PTHR30466:SF1">
    <property type="entry name" value="FMN REDUCTASE (NADH) RUTF"/>
    <property type="match status" value="1"/>
</dbReference>
<reference evidence="3" key="1">
    <citation type="submission" date="2022-08" db="EMBL/GenBank/DDBJ databases">
        <title>Nisaea acidiphila sp. nov., isolated from a marine algal debris and emended description of the genus Nisaea Urios et al. 2008.</title>
        <authorList>
            <person name="Kwon K."/>
        </authorList>
    </citation>
    <scope>NUCLEOTIDE SEQUENCE</scope>
    <source>
        <strain evidence="3">MEBiC11861</strain>
    </source>
</reference>
<keyword evidence="1" id="KW-0560">Oxidoreductase</keyword>
<dbReference type="InterPro" id="IPR050268">
    <property type="entry name" value="NADH-dep_flavin_reductase"/>
</dbReference>
<organism evidence="3 4">
    <name type="scientific">Nisaea acidiphila</name>
    <dbReference type="NCBI Taxonomy" id="1862145"/>
    <lineage>
        <taxon>Bacteria</taxon>
        <taxon>Pseudomonadati</taxon>
        <taxon>Pseudomonadota</taxon>
        <taxon>Alphaproteobacteria</taxon>
        <taxon>Rhodospirillales</taxon>
        <taxon>Thalassobaculaceae</taxon>
        <taxon>Nisaea</taxon>
    </lineage>
</organism>
<dbReference type="EMBL" id="CP102480">
    <property type="protein sequence ID" value="UUX50405.1"/>
    <property type="molecule type" value="Genomic_DNA"/>
</dbReference>
<dbReference type="PANTHER" id="PTHR30466">
    <property type="entry name" value="FLAVIN REDUCTASE"/>
    <property type="match status" value="1"/>
</dbReference>
<dbReference type="InterPro" id="IPR012349">
    <property type="entry name" value="Split_barrel_FMN-bd"/>
</dbReference>
<dbReference type="Gene3D" id="2.30.110.10">
    <property type="entry name" value="Electron Transport, Fmn-binding Protein, Chain A"/>
    <property type="match status" value="1"/>
</dbReference>
<gene>
    <name evidence="3" type="ORF">NUH88_01655</name>
</gene>
<dbReference type="Proteomes" id="UP001060336">
    <property type="component" value="Chromosome"/>
</dbReference>